<keyword evidence="1" id="KW-0732">Signal</keyword>
<comment type="caution">
    <text evidence="2">The sequence shown here is derived from an EMBL/GenBank/DDBJ whole genome shotgun (WGS) entry which is preliminary data.</text>
</comment>
<dbReference type="RefSeq" id="WP_377095166.1">
    <property type="nucleotide sequence ID" value="NZ_JBHSJM010000001.1"/>
</dbReference>
<protein>
    <submittedName>
        <fullName evidence="2">Uncharacterized protein</fullName>
    </submittedName>
</protein>
<accession>A0ABW5DZS2</accession>
<name>A0ABW5DZS2_9BACT</name>
<gene>
    <name evidence="2" type="ORF">ACFSQZ_05105</name>
</gene>
<evidence type="ECO:0000256" key="1">
    <source>
        <dbReference type="SAM" id="SignalP"/>
    </source>
</evidence>
<feature type="chain" id="PRO_5047266469" evidence="1">
    <location>
        <begin position="18"/>
        <end position="203"/>
    </location>
</feature>
<evidence type="ECO:0000313" key="2">
    <source>
        <dbReference type="EMBL" id="MFD2275837.1"/>
    </source>
</evidence>
<evidence type="ECO:0000313" key="3">
    <source>
        <dbReference type="Proteomes" id="UP001597297"/>
    </source>
</evidence>
<proteinExistence type="predicted"/>
<sequence length="203" mass="22369">MIRSLALLFFTTLYSFAQYQKLDAPINAEGRTLSFHVFHLNDTKNTLKVHTSPATLDQPLDPQKHLAAVALGSISSSQSFSLSINNGTPRISQKSAASPAIRIGPQLLKSSKPIAQLDNDKRARRTFILHDGGNQWAIGYAPSISLKQLAIALAHVSKNGPIPYTVAYQLNDGSHSSIWIRNEDYHPLYLKELQKPRAALSVQ</sequence>
<dbReference type="Proteomes" id="UP001597297">
    <property type="component" value="Unassembled WGS sequence"/>
</dbReference>
<reference evidence="3" key="1">
    <citation type="journal article" date="2019" name="Int. J. Syst. Evol. Microbiol.">
        <title>The Global Catalogue of Microorganisms (GCM) 10K type strain sequencing project: providing services to taxonomists for standard genome sequencing and annotation.</title>
        <authorList>
            <consortium name="The Broad Institute Genomics Platform"/>
            <consortium name="The Broad Institute Genome Sequencing Center for Infectious Disease"/>
            <person name="Wu L."/>
            <person name="Ma J."/>
        </authorList>
    </citation>
    <scope>NUCLEOTIDE SEQUENCE [LARGE SCALE GENOMIC DNA]</scope>
    <source>
        <strain evidence="3">JCM 16545</strain>
    </source>
</reference>
<dbReference type="EMBL" id="JBHUJC010000013">
    <property type="protein sequence ID" value="MFD2275837.1"/>
    <property type="molecule type" value="Genomic_DNA"/>
</dbReference>
<feature type="signal peptide" evidence="1">
    <location>
        <begin position="1"/>
        <end position="17"/>
    </location>
</feature>
<keyword evidence="3" id="KW-1185">Reference proteome</keyword>
<organism evidence="2 3">
    <name type="scientific">Rubritalea spongiae</name>
    <dbReference type="NCBI Taxonomy" id="430797"/>
    <lineage>
        <taxon>Bacteria</taxon>
        <taxon>Pseudomonadati</taxon>
        <taxon>Verrucomicrobiota</taxon>
        <taxon>Verrucomicrobiia</taxon>
        <taxon>Verrucomicrobiales</taxon>
        <taxon>Rubritaleaceae</taxon>
        <taxon>Rubritalea</taxon>
    </lineage>
</organism>